<dbReference type="InterPro" id="IPR050879">
    <property type="entry name" value="Acyltransferase_3"/>
</dbReference>
<feature type="domain" description="Acyltransferase 3" evidence="2">
    <location>
        <begin position="16"/>
        <end position="312"/>
    </location>
</feature>
<dbReference type="PANTHER" id="PTHR23028:SF53">
    <property type="entry name" value="ACYL_TRANSF_3 DOMAIN-CONTAINING PROTEIN"/>
    <property type="match status" value="1"/>
</dbReference>
<evidence type="ECO:0000313" key="4">
    <source>
        <dbReference type="Proteomes" id="UP000285523"/>
    </source>
</evidence>
<sequence>MGSEHPARLDRKTSTGLQAIRFLAAFGVFVHHALANAGFAKIIPGTYLESSRWTSSGVIMFFVLSGYLMAKISDQARSPLRFLADRALRVYPGLWVATGIVVLIHYSIWRTAFPPSLLIDLTLFPTSSRIAPLGVEWTLFFEAFFYCVVAALILIPRLLVRKLLVLAWAVIVLLFGGGFSTDLTIAGIALSFLNLAFIAGMFTWWLAPRLPFRGVAGVAASVGLFCAGRYLVSDHWLAAYLIQSVAFAVLITTAARSSYFDDRPLFPLLGDASYGLYLIHSPLLAVCFLFVAPGWVSFFAVSALVFAVSVGFGLAEYGFHQRLRSLRQRLPMGVRATTVSS</sequence>
<dbReference type="Proteomes" id="UP000285523">
    <property type="component" value="Unassembled WGS sequence"/>
</dbReference>
<feature type="transmembrane region" description="Helical" evidence="1">
    <location>
        <begin position="238"/>
        <end position="260"/>
    </location>
</feature>
<dbReference type="InterPro" id="IPR002656">
    <property type="entry name" value="Acyl_transf_3_dom"/>
</dbReference>
<gene>
    <name evidence="3" type="ORF">D4Q52_13295</name>
</gene>
<dbReference type="GO" id="GO:0016020">
    <property type="term" value="C:membrane"/>
    <property type="evidence" value="ECO:0007669"/>
    <property type="project" value="TreeGrafter"/>
</dbReference>
<accession>A0A418VDA2</accession>
<dbReference type="AlphaFoldDB" id="A0A418VDA2"/>
<keyword evidence="3" id="KW-0012">Acyltransferase</keyword>
<keyword evidence="3" id="KW-0808">Transferase</keyword>
<keyword evidence="1" id="KW-0812">Transmembrane</keyword>
<protein>
    <submittedName>
        <fullName evidence="3">Acyltransferase</fullName>
    </submittedName>
</protein>
<feature type="transmembrane region" description="Helical" evidence="1">
    <location>
        <begin position="298"/>
        <end position="319"/>
    </location>
</feature>
<proteinExistence type="predicted"/>
<dbReference type="GO" id="GO:0016747">
    <property type="term" value="F:acyltransferase activity, transferring groups other than amino-acyl groups"/>
    <property type="evidence" value="ECO:0007669"/>
    <property type="project" value="InterPro"/>
</dbReference>
<feature type="transmembrane region" description="Helical" evidence="1">
    <location>
        <begin position="52"/>
        <end position="70"/>
    </location>
</feature>
<keyword evidence="1" id="KW-0472">Membrane</keyword>
<feature type="transmembrane region" description="Helical" evidence="1">
    <location>
        <begin position="214"/>
        <end position="232"/>
    </location>
</feature>
<dbReference type="OrthoDB" id="9767863at2"/>
<feature type="transmembrane region" description="Helical" evidence="1">
    <location>
        <begin position="90"/>
        <end position="109"/>
    </location>
</feature>
<comment type="caution">
    <text evidence="3">The sequence shown here is derived from an EMBL/GenBank/DDBJ whole genome shotgun (WGS) entry which is preliminary data.</text>
</comment>
<dbReference type="PANTHER" id="PTHR23028">
    <property type="entry name" value="ACETYLTRANSFERASE"/>
    <property type="match status" value="1"/>
</dbReference>
<feature type="transmembrane region" description="Helical" evidence="1">
    <location>
        <begin position="163"/>
        <end position="179"/>
    </location>
</feature>
<evidence type="ECO:0000259" key="2">
    <source>
        <dbReference type="Pfam" id="PF01757"/>
    </source>
</evidence>
<dbReference type="EMBL" id="QYYD01000012">
    <property type="protein sequence ID" value="RJF74133.1"/>
    <property type="molecule type" value="Genomic_DNA"/>
</dbReference>
<feature type="transmembrane region" description="Helical" evidence="1">
    <location>
        <begin position="137"/>
        <end position="156"/>
    </location>
</feature>
<evidence type="ECO:0000256" key="1">
    <source>
        <dbReference type="SAM" id="Phobius"/>
    </source>
</evidence>
<reference evidence="3 4" key="1">
    <citation type="submission" date="2018-09" db="EMBL/GenBank/DDBJ databases">
        <title>Draft genome sequence of Rhodopseudomonas palustris 2.1.18.</title>
        <authorList>
            <person name="Robertson S.L."/>
            <person name="Meyer T.E."/>
            <person name="Kyndt J.A."/>
        </authorList>
    </citation>
    <scope>NUCLEOTIDE SEQUENCE [LARGE SCALE GENOMIC DNA]</scope>
    <source>
        <strain evidence="3 4">2.1.18</strain>
    </source>
</reference>
<name>A0A418VDA2_RHOPL</name>
<feature type="transmembrane region" description="Helical" evidence="1">
    <location>
        <begin position="20"/>
        <end position="40"/>
    </location>
</feature>
<dbReference type="RefSeq" id="WP_119857046.1">
    <property type="nucleotide sequence ID" value="NZ_QYYD01000012.1"/>
</dbReference>
<keyword evidence="1" id="KW-1133">Transmembrane helix</keyword>
<organism evidence="3 4">
    <name type="scientific">Rhodopseudomonas palustris</name>
    <dbReference type="NCBI Taxonomy" id="1076"/>
    <lineage>
        <taxon>Bacteria</taxon>
        <taxon>Pseudomonadati</taxon>
        <taxon>Pseudomonadota</taxon>
        <taxon>Alphaproteobacteria</taxon>
        <taxon>Hyphomicrobiales</taxon>
        <taxon>Nitrobacteraceae</taxon>
        <taxon>Rhodopseudomonas</taxon>
    </lineage>
</organism>
<dbReference type="GO" id="GO:0000271">
    <property type="term" value="P:polysaccharide biosynthetic process"/>
    <property type="evidence" value="ECO:0007669"/>
    <property type="project" value="TreeGrafter"/>
</dbReference>
<dbReference type="Pfam" id="PF01757">
    <property type="entry name" value="Acyl_transf_3"/>
    <property type="match status" value="1"/>
</dbReference>
<feature type="transmembrane region" description="Helical" evidence="1">
    <location>
        <begin position="272"/>
        <end position="292"/>
    </location>
</feature>
<feature type="transmembrane region" description="Helical" evidence="1">
    <location>
        <begin position="185"/>
        <end position="207"/>
    </location>
</feature>
<evidence type="ECO:0000313" key="3">
    <source>
        <dbReference type="EMBL" id="RJF74133.1"/>
    </source>
</evidence>